<evidence type="ECO:0000259" key="1">
    <source>
        <dbReference type="Pfam" id="PF00576"/>
    </source>
</evidence>
<dbReference type="PANTHER" id="PTHR10395">
    <property type="entry name" value="URICASE AND TRANSTHYRETIN-RELATED"/>
    <property type="match status" value="1"/>
</dbReference>
<protein>
    <recommendedName>
        <fullName evidence="1">Transthyretin/hydroxyisourate hydrolase domain-containing protein</fullName>
    </recommendedName>
</protein>
<evidence type="ECO:0000313" key="2">
    <source>
        <dbReference type="EMBL" id="KAK7479233.1"/>
    </source>
</evidence>
<accession>A0ABD0JXJ0</accession>
<keyword evidence="3" id="KW-1185">Reference proteome</keyword>
<dbReference type="PANTHER" id="PTHR10395:SF7">
    <property type="entry name" value="5-HYDROXYISOURATE HYDROLASE"/>
    <property type="match status" value="1"/>
</dbReference>
<dbReference type="AlphaFoldDB" id="A0ABD0JXJ0"/>
<dbReference type="Proteomes" id="UP001519460">
    <property type="component" value="Unassembled WGS sequence"/>
</dbReference>
<dbReference type="Gene3D" id="2.60.40.180">
    <property type="entry name" value="Transthyretin/hydroxyisourate hydrolase domain"/>
    <property type="match status" value="1"/>
</dbReference>
<name>A0ABD0JXJ0_9CAEN</name>
<gene>
    <name evidence="2" type="ORF">BaRGS_00029577</name>
</gene>
<evidence type="ECO:0000313" key="3">
    <source>
        <dbReference type="Proteomes" id="UP001519460"/>
    </source>
</evidence>
<organism evidence="2 3">
    <name type="scientific">Batillaria attramentaria</name>
    <dbReference type="NCBI Taxonomy" id="370345"/>
    <lineage>
        <taxon>Eukaryota</taxon>
        <taxon>Metazoa</taxon>
        <taxon>Spiralia</taxon>
        <taxon>Lophotrochozoa</taxon>
        <taxon>Mollusca</taxon>
        <taxon>Gastropoda</taxon>
        <taxon>Caenogastropoda</taxon>
        <taxon>Sorbeoconcha</taxon>
        <taxon>Cerithioidea</taxon>
        <taxon>Batillariidae</taxon>
        <taxon>Batillaria</taxon>
    </lineage>
</organism>
<dbReference type="InterPro" id="IPR023416">
    <property type="entry name" value="Transthyretin/HIU_hydrolase_d"/>
</dbReference>
<comment type="caution">
    <text evidence="2">The sequence shown here is derived from an EMBL/GenBank/DDBJ whole genome shotgun (WGS) entry which is preliminary data.</text>
</comment>
<reference evidence="2 3" key="1">
    <citation type="journal article" date="2023" name="Sci. Data">
        <title>Genome assembly of the Korean intertidal mud-creeper Batillaria attramentaria.</title>
        <authorList>
            <person name="Patra A.K."/>
            <person name="Ho P.T."/>
            <person name="Jun S."/>
            <person name="Lee S.J."/>
            <person name="Kim Y."/>
            <person name="Won Y.J."/>
        </authorList>
    </citation>
    <scope>NUCLEOTIDE SEQUENCE [LARGE SCALE GENOMIC DNA]</scope>
    <source>
        <strain evidence="2">Wonlab-2016</strain>
    </source>
</reference>
<proteinExistence type="predicted"/>
<dbReference type="SUPFAM" id="SSF49472">
    <property type="entry name" value="Transthyretin (synonym: prealbumin)"/>
    <property type="match status" value="1"/>
</dbReference>
<sequence length="120" mass="12810">MAGGAPRAPLTVRVHDSARGCAARGVPVFLAMRTDPCETWDPVEEGVTNAEGAAAMLYHVTLPQSATYRLEIDCATYFAASGQDACCQRIETTFRLAGPDKQRQVSVHLSPAGYSLHLGC</sequence>
<dbReference type="InterPro" id="IPR036817">
    <property type="entry name" value="Transthyretin/HIU_hydrolase_sf"/>
</dbReference>
<feature type="domain" description="Transthyretin/hydroxyisourate hydrolase" evidence="1">
    <location>
        <begin position="10"/>
        <end position="118"/>
    </location>
</feature>
<dbReference type="EMBL" id="JACVVK020000308">
    <property type="protein sequence ID" value="KAK7479233.1"/>
    <property type="molecule type" value="Genomic_DNA"/>
</dbReference>
<dbReference type="Pfam" id="PF00576">
    <property type="entry name" value="Transthyretin"/>
    <property type="match status" value="1"/>
</dbReference>